<protein>
    <submittedName>
        <fullName evidence="1">Uncharacterized protein</fullName>
    </submittedName>
</protein>
<organism evidence="1 2">
    <name type="scientific">Goodea atripinnis</name>
    <dbReference type="NCBI Taxonomy" id="208336"/>
    <lineage>
        <taxon>Eukaryota</taxon>
        <taxon>Metazoa</taxon>
        <taxon>Chordata</taxon>
        <taxon>Craniata</taxon>
        <taxon>Vertebrata</taxon>
        <taxon>Euteleostomi</taxon>
        <taxon>Actinopterygii</taxon>
        <taxon>Neopterygii</taxon>
        <taxon>Teleostei</taxon>
        <taxon>Neoteleostei</taxon>
        <taxon>Acanthomorphata</taxon>
        <taxon>Ovalentaria</taxon>
        <taxon>Atherinomorphae</taxon>
        <taxon>Cyprinodontiformes</taxon>
        <taxon>Goodeidae</taxon>
        <taxon>Goodea</taxon>
    </lineage>
</organism>
<evidence type="ECO:0000313" key="1">
    <source>
        <dbReference type="EMBL" id="MEQ2173454.1"/>
    </source>
</evidence>
<dbReference type="Proteomes" id="UP001476798">
    <property type="component" value="Unassembled WGS sequence"/>
</dbReference>
<name>A0ABV0NPW7_9TELE</name>
<keyword evidence="2" id="KW-1185">Reference proteome</keyword>
<gene>
    <name evidence="1" type="ORF">GOODEAATRI_032287</name>
</gene>
<feature type="non-terminal residue" evidence="1">
    <location>
        <position position="1"/>
    </location>
</feature>
<dbReference type="EMBL" id="JAHRIO010045905">
    <property type="protein sequence ID" value="MEQ2173454.1"/>
    <property type="molecule type" value="Genomic_DNA"/>
</dbReference>
<comment type="caution">
    <text evidence="1">The sequence shown here is derived from an EMBL/GenBank/DDBJ whole genome shotgun (WGS) entry which is preliminary data.</text>
</comment>
<reference evidence="1 2" key="1">
    <citation type="submission" date="2021-06" db="EMBL/GenBank/DDBJ databases">
        <authorList>
            <person name="Palmer J.M."/>
        </authorList>
    </citation>
    <scope>NUCLEOTIDE SEQUENCE [LARGE SCALE GENOMIC DNA]</scope>
    <source>
        <strain evidence="1 2">GA_2019</strain>
        <tissue evidence="1">Muscle</tissue>
    </source>
</reference>
<sequence>GLGPAWLPSQYHWVYVQGRETPHSFGGLHTCPSSVGKGQHRQHGSEREEAILFGNPTGFHFQLPIGLGGLPHHFRPCLGPCSGMTLHLVPVHYHTLFRGEMVTCQEEF</sequence>
<accession>A0ABV0NPW7</accession>
<proteinExistence type="predicted"/>
<evidence type="ECO:0000313" key="2">
    <source>
        <dbReference type="Proteomes" id="UP001476798"/>
    </source>
</evidence>